<feature type="region of interest" description="Disordered" evidence="1">
    <location>
        <begin position="260"/>
        <end position="289"/>
    </location>
</feature>
<comment type="caution">
    <text evidence="2">The sequence shown here is derived from an EMBL/GenBank/DDBJ whole genome shotgun (WGS) entry which is preliminary data.</text>
</comment>
<feature type="region of interest" description="Disordered" evidence="1">
    <location>
        <begin position="856"/>
        <end position="1000"/>
    </location>
</feature>
<feature type="compositionally biased region" description="Polar residues" evidence="1">
    <location>
        <begin position="917"/>
        <end position="929"/>
    </location>
</feature>
<feature type="region of interest" description="Disordered" evidence="1">
    <location>
        <begin position="1123"/>
        <end position="1342"/>
    </location>
</feature>
<feature type="compositionally biased region" description="Basic and acidic residues" evidence="1">
    <location>
        <begin position="1217"/>
        <end position="1236"/>
    </location>
</feature>
<feature type="region of interest" description="Disordered" evidence="1">
    <location>
        <begin position="1085"/>
        <end position="1107"/>
    </location>
</feature>
<feature type="region of interest" description="Disordered" evidence="1">
    <location>
        <begin position="225"/>
        <end position="247"/>
    </location>
</feature>
<feature type="region of interest" description="Disordered" evidence="1">
    <location>
        <begin position="382"/>
        <end position="483"/>
    </location>
</feature>
<feature type="compositionally biased region" description="Polar residues" evidence="1">
    <location>
        <begin position="1131"/>
        <end position="1141"/>
    </location>
</feature>
<protein>
    <submittedName>
        <fullName evidence="2">Uncharacterized protein</fullName>
    </submittedName>
</protein>
<feature type="compositionally biased region" description="Polar residues" evidence="1">
    <location>
        <begin position="797"/>
        <end position="819"/>
    </location>
</feature>
<feature type="region of interest" description="Disordered" evidence="1">
    <location>
        <begin position="1358"/>
        <end position="1383"/>
    </location>
</feature>
<feature type="compositionally biased region" description="Polar residues" evidence="1">
    <location>
        <begin position="1243"/>
        <end position="1256"/>
    </location>
</feature>
<feature type="compositionally biased region" description="Low complexity" evidence="1">
    <location>
        <begin position="1206"/>
        <end position="1216"/>
    </location>
</feature>
<dbReference type="EMBL" id="SDRB02003302">
    <property type="protein sequence ID" value="THG17974.1"/>
    <property type="molecule type" value="Genomic_DNA"/>
</dbReference>
<accession>A0A4S4ENY2</accession>
<feature type="region of interest" description="Disordered" evidence="1">
    <location>
        <begin position="548"/>
        <end position="585"/>
    </location>
</feature>
<evidence type="ECO:0000256" key="1">
    <source>
        <dbReference type="SAM" id="MobiDB-lite"/>
    </source>
</evidence>
<proteinExistence type="predicted"/>
<feature type="compositionally biased region" description="Basic residues" evidence="1">
    <location>
        <begin position="458"/>
        <end position="471"/>
    </location>
</feature>
<keyword evidence="3" id="KW-1185">Reference proteome</keyword>
<evidence type="ECO:0000313" key="2">
    <source>
        <dbReference type="EMBL" id="THG17974.1"/>
    </source>
</evidence>
<feature type="compositionally biased region" description="Polar residues" evidence="1">
    <location>
        <begin position="1311"/>
        <end position="1320"/>
    </location>
</feature>
<gene>
    <name evidence="2" type="ORF">TEA_021239</name>
</gene>
<sequence>MAKPNRESDSDDGTATKTSGYNTIFIDTNLDTHLITIVSDSDTVSDLRKKIMIEHPQCFPDFGEIKIHALKVKRKGYFYHLSDSMLFKSAFDGARKSWFLSVDASSLKQHGDNQFTSKLDVALPCVTKTPSGDRNNLLPDSSSKTLSLLDTSPLPQIDTSALPQTDTSLLLQPGIIQHMNQKVPESGQSCPGEVLKNKETEVTYVTDDLCKNLSCDSKRLSDFEVEKNDQLSEGNKIPETNVEHRDGDCQVGVSDVQCNDSLEGSLKTGPPSKKRGKSKKTSEDDVSGFTLNDNNVSNLASDIYGSRPEIIGPEFSSGNTGKEVINEMEMVSVDVGKEPCKTSFSDINIRSASAEIPKTQVECGNMIGDVHCNDTLVEATKSMSTAKKKRKRENEGAGNPSGENKYLLSNSNKETSKPNAINPEKSVDDKQKTTTATSDCLFTEPPEDVHLVASPSRGKNKRKRKRKKKKQLPSSHDQVVTPEPISLHNVGEESLKETVDIVAMDSNRLSDAVIVSESNVQRATLSGPSGDSQMEKHPESVQEVVEGNKLPSSSIGIDVSGPDAENAKGRSGSKATKNSKKHHSTNVKEFPQLVVNEFDNLKKDVTDYGHENAVTDDHKVETNCPDKIEEQRKLPQNCDPEAMLSGNCEPLNQGEADMHTKAAVALSNLSETNIVMGSAKSAGGKRIKKTAKKSIATKLVTSSTDSGHENIVTDDDKVETSCPDKIEEQRKLPQNCDPEAMLSEKCEPLNQGEADVGTKAAVALSNLSETNIVMGSAKSAGSKRIKKTAKKSVATKLVTSSTEHTDNSTSGLSSTTPRSIFTDHSSVKAKKVKNISAQTERTEILKPKIVDTSFIGANREGDDMSGNGVESFPLTQVNRTQGNAENVDGNSRKKSKKNRSSDAKALTDSPVKEQANKVGSLQLNQSNMIRRSEEKMDEESGKKKRLNQNTAAKSLPDFPAKEQEFGGEELTPSNGRQIEVDTTSRTKRKSKSVKTNSKNQLTGQELEHGSFHPQQILKTVDSTQVPLSDVDDSALKNGNMDNADGHIEVSKCDGDMVNFKDYFVSVEHKHEVTPVELVVDKASEERRSAGDMKAKKKAKKLVVTSSATSPDLQNSLKLYVNQGSERKSHGRNSSHVQCQESLSKDEHNEVGLHSKSSKVSKNVVKAPDSDRAEQIKTIPQEAKQVGAVNGSKTIGSVPAHPKRNNESSSATTLGSESSEKNLRNRKETKHQLSMDRHHAKVSKASSKTMGKVVNSSRSEKGLLATPGAIFGDGSSESSEDESGAVNSDATTRTPSDNSSSSGSSEVESKSNLDSPRNGSNGAKEKDGKNIIKSQVPSPKNITMNMILRSSRRFKKAKHAATQLQLEDTESQPVDIVPDSQVNQ</sequence>
<feature type="region of interest" description="Disordered" evidence="1">
    <location>
        <begin position="788"/>
        <end position="819"/>
    </location>
</feature>
<feature type="compositionally biased region" description="Basic and acidic residues" evidence="1">
    <location>
        <begin position="1142"/>
        <end position="1152"/>
    </location>
</feature>
<feature type="compositionally biased region" description="Basic and acidic residues" evidence="1">
    <location>
        <begin position="930"/>
        <end position="941"/>
    </location>
</feature>
<evidence type="ECO:0000313" key="3">
    <source>
        <dbReference type="Proteomes" id="UP000306102"/>
    </source>
</evidence>
<feature type="compositionally biased region" description="Polar residues" evidence="1">
    <location>
        <begin position="1284"/>
        <end position="1294"/>
    </location>
</feature>
<feature type="compositionally biased region" description="Polar residues" evidence="1">
    <location>
        <begin position="873"/>
        <end position="884"/>
    </location>
</feature>
<feature type="compositionally biased region" description="Polar residues" evidence="1">
    <location>
        <begin position="1331"/>
        <end position="1342"/>
    </location>
</feature>
<feature type="compositionally biased region" description="Low complexity" evidence="1">
    <location>
        <begin position="1295"/>
        <end position="1305"/>
    </location>
</feature>
<organism evidence="2 3">
    <name type="scientific">Camellia sinensis var. sinensis</name>
    <name type="common">China tea</name>
    <dbReference type="NCBI Taxonomy" id="542762"/>
    <lineage>
        <taxon>Eukaryota</taxon>
        <taxon>Viridiplantae</taxon>
        <taxon>Streptophyta</taxon>
        <taxon>Embryophyta</taxon>
        <taxon>Tracheophyta</taxon>
        <taxon>Spermatophyta</taxon>
        <taxon>Magnoliopsida</taxon>
        <taxon>eudicotyledons</taxon>
        <taxon>Gunneridae</taxon>
        <taxon>Pentapetalae</taxon>
        <taxon>asterids</taxon>
        <taxon>Ericales</taxon>
        <taxon>Theaceae</taxon>
        <taxon>Camellia</taxon>
    </lineage>
</organism>
<reference evidence="2 3" key="1">
    <citation type="journal article" date="2018" name="Proc. Natl. Acad. Sci. U.S.A.">
        <title>Draft genome sequence of Camellia sinensis var. sinensis provides insights into the evolution of the tea genome and tea quality.</title>
        <authorList>
            <person name="Wei C."/>
            <person name="Yang H."/>
            <person name="Wang S."/>
            <person name="Zhao J."/>
            <person name="Liu C."/>
            <person name="Gao L."/>
            <person name="Xia E."/>
            <person name="Lu Y."/>
            <person name="Tai Y."/>
            <person name="She G."/>
            <person name="Sun J."/>
            <person name="Cao H."/>
            <person name="Tong W."/>
            <person name="Gao Q."/>
            <person name="Li Y."/>
            <person name="Deng W."/>
            <person name="Jiang X."/>
            <person name="Wang W."/>
            <person name="Chen Q."/>
            <person name="Zhang S."/>
            <person name="Li H."/>
            <person name="Wu J."/>
            <person name="Wang P."/>
            <person name="Li P."/>
            <person name="Shi C."/>
            <person name="Zheng F."/>
            <person name="Jian J."/>
            <person name="Huang B."/>
            <person name="Shan D."/>
            <person name="Shi M."/>
            <person name="Fang C."/>
            <person name="Yue Y."/>
            <person name="Li F."/>
            <person name="Li D."/>
            <person name="Wei S."/>
            <person name="Han B."/>
            <person name="Jiang C."/>
            <person name="Yin Y."/>
            <person name="Xia T."/>
            <person name="Zhang Z."/>
            <person name="Bennetzen J.L."/>
            <person name="Zhao S."/>
            <person name="Wan X."/>
        </authorList>
    </citation>
    <scope>NUCLEOTIDE SEQUENCE [LARGE SCALE GENOMIC DNA]</scope>
    <source>
        <strain evidence="3">cv. Shuchazao</strain>
        <tissue evidence="2">Leaf</tissue>
    </source>
</reference>
<dbReference type="Proteomes" id="UP000306102">
    <property type="component" value="Unassembled WGS sequence"/>
</dbReference>
<name>A0A4S4ENY2_CAMSN</name>
<feature type="compositionally biased region" description="Polar residues" evidence="1">
    <location>
        <begin position="407"/>
        <end position="419"/>
    </location>
</feature>